<evidence type="ECO:0000313" key="1">
    <source>
        <dbReference type="EMBL" id="MBW0536159.1"/>
    </source>
</evidence>
<name>A0A9Q3FBE2_9BASI</name>
<accession>A0A9Q3FBE2</accession>
<dbReference type="EMBL" id="AVOT02040915">
    <property type="protein sequence ID" value="MBW0536159.1"/>
    <property type="molecule type" value="Genomic_DNA"/>
</dbReference>
<organism evidence="1 2">
    <name type="scientific">Austropuccinia psidii MF-1</name>
    <dbReference type="NCBI Taxonomy" id="1389203"/>
    <lineage>
        <taxon>Eukaryota</taxon>
        <taxon>Fungi</taxon>
        <taxon>Dikarya</taxon>
        <taxon>Basidiomycota</taxon>
        <taxon>Pucciniomycotina</taxon>
        <taxon>Pucciniomycetes</taxon>
        <taxon>Pucciniales</taxon>
        <taxon>Sphaerophragmiaceae</taxon>
        <taxon>Austropuccinia</taxon>
    </lineage>
</organism>
<protein>
    <submittedName>
        <fullName evidence="1">Uncharacterized protein</fullName>
    </submittedName>
</protein>
<keyword evidence="2" id="KW-1185">Reference proteome</keyword>
<sequence>MKLAPHNQRPNRNNMDQLSDSMSKMFIRTSNNNTSSSQVQALRMPNEKEVKHAHLYIKLGNKQPSKSLQQLHGMEYHYFKSQGLHHVGHWVSTCPIIWDILKLEKAPPPMAVDEPEIRAVTGDRTASMVDTGSQVQVSGMIDFFYL</sequence>
<dbReference type="Proteomes" id="UP000765509">
    <property type="component" value="Unassembled WGS sequence"/>
</dbReference>
<gene>
    <name evidence="1" type="ORF">O181_075874</name>
</gene>
<evidence type="ECO:0000313" key="2">
    <source>
        <dbReference type="Proteomes" id="UP000765509"/>
    </source>
</evidence>
<proteinExistence type="predicted"/>
<reference evidence="1" key="1">
    <citation type="submission" date="2021-03" db="EMBL/GenBank/DDBJ databases">
        <title>Draft genome sequence of rust myrtle Austropuccinia psidii MF-1, a brazilian biotype.</title>
        <authorList>
            <person name="Quecine M.C."/>
            <person name="Pachon D.M.R."/>
            <person name="Bonatelli M.L."/>
            <person name="Correr F.H."/>
            <person name="Franceschini L.M."/>
            <person name="Leite T.F."/>
            <person name="Margarido G.R.A."/>
            <person name="Almeida C.A."/>
            <person name="Ferrarezi J.A."/>
            <person name="Labate C.A."/>
        </authorList>
    </citation>
    <scope>NUCLEOTIDE SEQUENCE</scope>
    <source>
        <strain evidence="1">MF-1</strain>
    </source>
</reference>
<comment type="caution">
    <text evidence="1">The sequence shown here is derived from an EMBL/GenBank/DDBJ whole genome shotgun (WGS) entry which is preliminary data.</text>
</comment>
<dbReference type="AlphaFoldDB" id="A0A9Q3FBE2"/>